<comment type="caution">
    <text evidence="1">The sequence shown here is derived from an EMBL/GenBank/DDBJ whole genome shotgun (WGS) entry which is preliminary data.</text>
</comment>
<dbReference type="AlphaFoldDB" id="K6X9Q0"/>
<proteinExistence type="predicted"/>
<evidence type="ECO:0000313" key="2">
    <source>
        <dbReference type="Proteomes" id="UP000006327"/>
    </source>
</evidence>
<dbReference type="RefSeq" id="WP_007616092.1">
    <property type="nucleotide sequence ID" value="NZ_BAEO01000006.1"/>
</dbReference>
<dbReference type="Gene3D" id="1.10.1660.10">
    <property type="match status" value="1"/>
</dbReference>
<dbReference type="eggNOG" id="COG0789">
    <property type="taxonomic scope" value="Bacteria"/>
</dbReference>
<protein>
    <submittedName>
        <fullName evidence="1">Chaperone modulatory protein CbpM</fullName>
    </submittedName>
</protein>
<dbReference type="STRING" id="493475.GARC_0347"/>
<name>K6X9Q0_9ALTE</name>
<accession>K6X9Q0</accession>
<sequence length="99" mass="11331">MTNITLYMPLEELCLSADISQEAIIEVVEYGIVTPVEGETLSEWVFDLESAHWIKKAIKLSQQLQIDWVATAMVIELLKSKQQLEKENSQLKARLSRLL</sequence>
<dbReference type="OrthoDB" id="5567704at2"/>
<dbReference type="EMBL" id="BAEO01000006">
    <property type="protein sequence ID" value="GAC17329.1"/>
    <property type="molecule type" value="Genomic_DNA"/>
</dbReference>
<keyword evidence="2" id="KW-1185">Reference proteome</keyword>
<dbReference type="Pfam" id="PF13591">
    <property type="entry name" value="MerR_2"/>
    <property type="match status" value="1"/>
</dbReference>
<organism evidence="1 2">
    <name type="scientific">Paraglaciecola arctica BSs20135</name>
    <dbReference type="NCBI Taxonomy" id="493475"/>
    <lineage>
        <taxon>Bacteria</taxon>
        <taxon>Pseudomonadati</taxon>
        <taxon>Pseudomonadota</taxon>
        <taxon>Gammaproteobacteria</taxon>
        <taxon>Alteromonadales</taxon>
        <taxon>Alteromonadaceae</taxon>
        <taxon>Paraglaciecola</taxon>
    </lineage>
</organism>
<evidence type="ECO:0000313" key="1">
    <source>
        <dbReference type="EMBL" id="GAC17329.1"/>
    </source>
</evidence>
<dbReference type="Proteomes" id="UP000006327">
    <property type="component" value="Unassembled WGS sequence"/>
</dbReference>
<gene>
    <name evidence="1" type="primary">cbpM</name>
    <name evidence="1" type="ORF">GARC_0347</name>
</gene>
<reference evidence="1 2" key="1">
    <citation type="journal article" date="2017" name="Antonie Van Leeuwenhoek">
        <title>Rhizobium rhizosphaerae sp. nov., a novel species isolated from rice rhizosphere.</title>
        <authorList>
            <person name="Zhao J.J."/>
            <person name="Zhang J."/>
            <person name="Zhang R.J."/>
            <person name="Zhang C.W."/>
            <person name="Yin H.Q."/>
            <person name="Zhang X.X."/>
        </authorList>
    </citation>
    <scope>NUCLEOTIDE SEQUENCE [LARGE SCALE GENOMIC DNA]</scope>
    <source>
        <strain evidence="1 2">BSs20135</strain>
    </source>
</reference>